<sequence>MRFNRYFPFLVRLGPALLATLVFAGAVLAPSIAYAYDLKAGAQSILDLAKILVMIGVLIGAMWAFFKNQVAAMIVIIIVGAVLIAITTPGVMDSIGKAVVALFGGSTSSSP</sequence>
<gene>
    <name evidence="2" type="ORF">MOMUL_22820</name>
</gene>
<keyword evidence="1" id="KW-0472">Membrane</keyword>
<dbReference type="RefSeq" id="WP_062284969.1">
    <property type="nucleotide sequence ID" value="NZ_LTBC01000010.1"/>
</dbReference>
<evidence type="ECO:0000313" key="3">
    <source>
        <dbReference type="Proteomes" id="UP000075670"/>
    </source>
</evidence>
<reference evidence="2 3" key="1">
    <citation type="submission" date="2016-02" db="EMBL/GenBank/DDBJ databases">
        <title>Genome sequence of Moorella mulderi DSM 14980.</title>
        <authorList>
            <person name="Poehlein A."/>
            <person name="Daniel R."/>
        </authorList>
    </citation>
    <scope>NUCLEOTIDE SEQUENCE [LARGE SCALE GENOMIC DNA]</scope>
    <source>
        <strain evidence="2 3">DSM 14980</strain>
    </source>
</reference>
<evidence type="ECO:0000313" key="2">
    <source>
        <dbReference type="EMBL" id="KYH31542.1"/>
    </source>
</evidence>
<comment type="caution">
    <text evidence="2">The sequence shown here is derived from an EMBL/GenBank/DDBJ whole genome shotgun (WGS) entry which is preliminary data.</text>
</comment>
<dbReference type="AlphaFoldDB" id="A0A151AVF1"/>
<dbReference type="OrthoDB" id="1725663at2"/>
<evidence type="ECO:0000256" key="1">
    <source>
        <dbReference type="SAM" id="Phobius"/>
    </source>
</evidence>
<keyword evidence="1" id="KW-1133">Transmembrane helix</keyword>
<proteinExistence type="predicted"/>
<feature type="transmembrane region" description="Helical" evidence="1">
    <location>
        <begin position="45"/>
        <end position="66"/>
    </location>
</feature>
<keyword evidence="3" id="KW-1185">Reference proteome</keyword>
<feature type="transmembrane region" description="Helical" evidence="1">
    <location>
        <begin position="73"/>
        <end position="92"/>
    </location>
</feature>
<dbReference type="EMBL" id="LTBC01000010">
    <property type="protein sequence ID" value="KYH31542.1"/>
    <property type="molecule type" value="Genomic_DNA"/>
</dbReference>
<dbReference type="PATRIC" id="fig|1122241.3.peg.2426"/>
<accession>A0A151AVF1</accession>
<keyword evidence="1" id="KW-0812">Transmembrane</keyword>
<evidence type="ECO:0008006" key="4">
    <source>
        <dbReference type="Google" id="ProtNLM"/>
    </source>
</evidence>
<organism evidence="2 3">
    <name type="scientific">Moorella mulderi DSM 14980</name>
    <dbReference type="NCBI Taxonomy" id="1122241"/>
    <lineage>
        <taxon>Bacteria</taxon>
        <taxon>Bacillati</taxon>
        <taxon>Bacillota</taxon>
        <taxon>Clostridia</taxon>
        <taxon>Neomoorellales</taxon>
        <taxon>Neomoorellaceae</taxon>
        <taxon>Neomoorella</taxon>
    </lineage>
</organism>
<dbReference type="Proteomes" id="UP000075670">
    <property type="component" value="Unassembled WGS sequence"/>
</dbReference>
<protein>
    <recommendedName>
        <fullName evidence="4">TrbC/VIRB2 family protein</fullName>
    </recommendedName>
</protein>
<name>A0A151AVF1_9FIRM</name>